<dbReference type="PANTHER" id="PTHR46268">
    <property type="entry name" value="STRESS RESPONSE PROTEIN NHAX"/>
    <property type="match status" value="1"/>
</dbReference>
<evidence type="ECO:0000259" key="2">
    <source>
        <dbReference type="Pfam" id="PF00582"/>
    </source>
</evidence>
<protein>
    <submittedName>
        <fullName evidence="3">Universal stress protein</fullName>
    </submittedName>
</protein>
<dbReference type="PRINTS" id="PR01438">
    <property type="entry name" value="UNVRSLSTRESS"/>
</dbReference>
<accession>A0A8J8GRZ6</accession>
<dbReference type="InterPro" id="IPR006016">
    <property type="entry name" value="UspA"/>
</dbReference>
<evidence type="ECO:0000256" key="1">
    <source>
        <dbReference type="ARBA" id="ARBA00008791"/>
    </source>
</evidence>
<dbReference type="SUPFAM" id="SSF52402">
    <property type="entry name" value="Adenine nucleotide alpha hydrolases-like"/>
    <property type="match status" value="1"/>
</dbReference>
<dbReference type="Proteomes" id="UP000728647">
    <property type="component" value="Unassembled WGS sequence"/>
</dbReference>
<reference evidence="3" key="1">
    <citation type="submission" date="2020-06" db="EMBL/GenBank/DDBJ databases">
        <title>Haloterrigena sp. nov., an extremely halophilic archaeon isolated from a saline sediment.</title>
        <authorList>
            <person name="Liu B.-B."/>
        </authorList>
    </citation>
    <scope>NUCLEOTIDE SEQUENCE</scope>
    <source>
        <strain evidence="3">SYSU A121-1</strain>
    </source>
</reference>
<dbReference type="EMBL" id="JABURA010000002">
    <property type="protein sequence ID" value="NUB93442.1"/>
    <property type="molecule type" value="Genomic_DNA"/>
</dbReference>
<feature type="domain" description="UspA" evidence="2">
    <location>
        <begin position="3"/>
        <end position="131"/>
    </location>
</feature>
<dbReference type="InterPro" id="IPR006015">
    <property type="entry name" value="Universal_stress_UspA"/>
</dbReference>
<dbReference type="Gene3D" id="3.40.50.620">
    <property type="entry name" value="HUPs"/>
    <property type="match status" value="1"/>
</dbReference>
<dbReference type="RefSeq" id="WP_174703105.1">
    <property type="nucleotide sequence ID" value="NZ_JABURA010000002.1"/>
</dbReference>
<dbReference type="CDD" id="cd00293">
    <property type="entry name" value="USP-like"/>
    <property type="match status" value="1"/>
</dbReference>
<comment type="similarity">
    <text evidence="1">Belongs to the universal stress protein A family.</text>
</comment>
<comment type="caution">
    <text evidence="3">The sequence shown here is derived from an EMBL/GenBank/DDBJ whole genome shotgun (WGS) entry which is preliminary data.</text>
</comment>
<sequence length="135" mass="14252">MYRVLLPVDSNTSRALEQASAVADLPSAADDVEATLLRVFDDIAASDDTEMVDPTRVYAVTEVQESLEDAGITVELRGEVGDTGDVIIDVADEIDADVIVLGGPTQSPIGKVVFGSVGQYVLLNADRPVTMTLAE</sequence>
<dbReference type="OrthoDB" id="281037at2157"/>
<evidence type="ECO:0000313" key="3">
    <source>
        <dbReference type="EMBL" id="NUB93442.1"/>
    </source>
</evidence>
<name>A0A8J8GRZ6_9EURY</name>
<organism evidence="3 4">
    <name type="scientific">Haloterrigena gelatinilytica</name>
    <dbReference type="NCBI Taxonomy" id="2741724"/>
    <lineage>
        <taxon>Archaea</taxon>
        <taxon>Methanobacteriati</taxon>
        <taxon>Methanobacteriota</taxon>
        <taxon>Stenosarchaea group</taxon>
        <taxon>Halobacteria</taxon>
        <taxon>Halobacteriales</taxon>
        <taxon>Natrialbaceae</taxon>
        <taxon>Haloterrigena</taxon>
    </lineage>
</organism>
<dbReference type="InterPro" id="IPR014729">
    <property type="entry name" value="Rossmann-like_a/b/a_fold"/>
</dbReference>
<proteinExistence type="inferred from homology"/>
<gene>
    <name evidence="3" type="ORF">HT576_20805</name>
</gene>
<dbReference type="AlphaFoldDB" id="A0A8J8GRZ6"/>
<dbReference type="Pfam" id="PF00582">
    <property type="entry name" value="Usp"/>
    <property type="match status" value="1"/>
</dbReference>
<evidence type="ECO:0000313" key="4">
    <source>
        <dbReference type="Proteomes" id="UP000728647"/>
    </source>
</evidence>
<dbReference type="PANTHER" id="PTHR46268:SF6">
    <property type="entry name" value="UNIVERSAL STRESS PROTEIN UP12"/>
    <property type="match status" value="1"/>
</dbReference>